<evidence type="ECO:0000256" key="9">
    <source>
        <dbReference type="SAM" id="MobiDB-lite"/>
    </source>
</evidence>
<dbReference type="PANTHER" id="PTHR36488:SF8">
    <property type="entry name" value="CASP-LIKE PROTEIN 1U1"/>
    <property type="match status" value="1"/>
</dbReference>
<dbReference type="EMBL" id="JAATIQ010000436">
    <property type="protein sequence ID" value="KAF4356067.1"/>
    <property type="molecule type" value="Genomic_DNA"/>
</dbReference>
<comment type="similarity">
    <text evidence="2 8">Belongs to the Casparian strip membrane proteins (CASP) family.</text>
</comment>
<evidence type="ECO:0000256" key="1">
    <source>
        <dbReference type="ARBA" id="ARBA00004651"/>
    </source>
</evidence>
<feature type="transmembrane region" description="Helical" evidence="8">
    <location>
        <begin position="41"/>
        <end position="60"/>
    </location>
</feature>
<keyword evidence="4 8" id="KW-1003">Cell membrane</keyword>
<keyword evidence="5 8" id="KW-0812">Transmembrane</keyword>
<reference evidence="11 12" key="1">
    <citation type="journal article" date="2020" name="bioRxiv">
        <title>Sequence and annotation of 42 cannabis genomes reveals extensive copy number variation in cannabinoid synthesis and pathogen resistance genes.</title>
        <authorList>
            <person name="Mckernan K.J."/>
            <person name="Helbert Y."/>
            <person name="Kane L.T."/>
            <person name="Ebling H."/>
            <person name="Zhang L."/>
            <person name="Liu B."/>
            <person name="Eaton Z."/>
            <person name="Mclaughlin S."/>
            <person name="Kingan S."/>
            <person name="Baybayan P."/>
            <person name="Concepcion G."/>
            <person name="Jordan M."/>
            <person name="Riva A."/>
            <person name="Barbazuk W."/>
            <person name="Harkins T."/>
        </authorList>
    </citation>
    <scope>NUCLEOTIDE SEQUENCE [LARGE SCALE GENOMIC DNA]</scope>
    <source>
        <strain evidence="12">cv. Jamaican Lion 4</strain>
        <tissue evidence="11">Leaf</tissue>
    </source>
</reference>
<gene>
    <name evidence="11" type="ORF">G4B88_015347</name>
</gene>
<comment type="caution">
    <text evidence="11">The sequence shown here is derived from an EMBL/GenBank/DDBJ whole genome shotgun (WGS) entry which is preliminary data.</text>
</comment>
<evidence type="ECO:0000313" key="12">
    <source>
        <dbReference type="Proteomes" id="UP000583929"/>
    </source>
</evidence>
<evidence type="ECO:0000256" key="2">
    <source>
        <dbReference type="ARBA" id="ARBA00007651"/>
    </source>
</evidence>
<feature type="transmembrane region" description="Helical" evidence="8">
    <location>
        <begin position="165"/>
        <end position="190"/>
    </location>
</feature>
<proteinExistence type="inferred from homology"/>
<comment type="subcellular location">
    <subcellularLocation>
        <location evidence="1 8">Cell membrane</location>
        <topology evidence="1 8">Multi-pass membrane protein</topology>
    </subcellularLocation>
</comment>
<evidence type="ECO:0000256" key="7">
    <source>
        <dbReference type="ARBA" id="ARBA00023136"/>
    </source>
</evidence>
<dbReference type="InterPro" id="IPR006702">
    <property type="entry name" value="CASP_dom"/>
</dbReference>
<evidence type="ECO:0000256" key="8">
    <source>
        <dbReference type="RuleBase" id="RU361233"/>
    </source>
</evidence>
<dbReference type="InterPro" id="IPR044173">
    <property type="entry name" value="CASPL"/>
</dbReference>
<dbReference type="InterPro" id="IPR006459">
    <property type="entry name" value="CASP/CASPL"/>
</dbReference>
<feature type="compositionally biased region" description="Basic and acidic residues" evidence="9">
    <location>
        <begin position="1"/>
        <end position="13"/>
    </location>
</feature>
<feature type="domain" description="Casparian strip membrane protein" evidence="10">
    <location>
        <begin position="36"/>
        <end position="180"/>
    </location>
</feature>
<dbReference type="AlphaFoldDB" id="A0A7J6ECA4"/>
<feature type="region of interest" description="Disordered" evidence="9">
    <location>
        <begin position="1"/>
        <end position="27"/>
    </location>
</feature>
<evidence type="ECO:0000313" key="11">
    <source>
        <dbReference type="EMBL" id="KAF4356067.1"/>
    </source>
</evidence>
<sequence length="198" mass="21052">MASTEKIDPEQGKEAPPSPKPISGPSSATCTTEATCFKADVALRVLLFASTVAAIVVLVTSKQTVRAPLPLSAKFNHSPAFIYFLVALSIAGLYSLVTTLGSISVILKPEHSSKFLLYYAIFDVLILGLVASATGTAGGVAYVGLKGNDHVRWQKVCSTFDKFCQHLAGSLAVSLFASVLLVLLIWLSVFSIHKKIPK</sequence>
<keyword evidence="12" id="KW-1185">Reference proteome</keyword>
<evidence type="ECO:0000256" key="6">
    <source>
        <dbReference type="ARBA" id="ARBA00022989"/>
    </source>
</evidence>
<evidence type="ECO:0000256" key="4">
    <source>
        <dbReference type="ARBA" id="ARBA00022475"/>
    </source>
</evidence>
<keyword evidence="7 8" id="KW-0472">Membrane</keyword>
<feature type="transmembrane region" description="Helical" evidence="8">
    <location>
        <begin position="115"/>
        <end position="145"/>
    </location>
</feature>
<dbReference type="Proteomes" id="UP000583929">
    <property type="component" value="Unassembled WGS sequence"/>
</dbReference>
<organism evidence="11 12">
    <name type="scientific">Cannabis sativa</name>
    <name type="common">Hemp</name>
    <name type="synonym">Marijuana</name>
    <dbReference type="NCBI Taxonomy" id="3483"/>
    <lineage>
        <taxon>Eukaryota</taxon>
        <taxon>Viridiplantae</taxon>
        <taxon>Streptophyta</taxon>
        <taxon>Embryophyta</taxon>
        <taxon>Tracheophyta</taxon>
        <taxon>Spermatophyta</taxon>
        <taxon>Magnoliopsida</taxon>
        <taxon>eudicotyledons</taxon>
        <taxon>Gunneridae</taxon>
        <taxon>Pentapetalae</taxon>
        <taxon>rosids</taxon>
        <taxon>fabids</taxon>
        <taxon>Rosales</taxon>
        <taxon>Cannabaceae</taxon>
        <taxon>Cannabis</taxon>
    </lineage>
</organism>
<evidence type="ECO:0000256" key="5">
    <source>
        <dbReference type="ARBA" id="ARBA00022692"/>
    </source>
</evidence>
<accession>A0A7J6ECA4</accession>
<evidence type="ECO:0000259" key="10">
    <source>
        <dbReference type="Pfam" id="PF04535"/>
    </source>
</evidence>
<evidence type="ECO:0000256" key="3">
    <source>
        <dbReference type="ARBA" id="ARBA00011489"/>
    </source>
</evidence>
<name>A0A7J6ECA4_CANSA</name>
<dbReference type="NCBIfam" id="TIGR01569">
    <property type="entry name" value="A_tha_TIGR01569"/>
    <property type="match status" value="1"/>
</dbReference>
<comment type="subunit">
    <text evidence="3 8">Homodimer and heterodimers.</text>
</comment>
<keyword evidence="6 8" id="KW-1133">Transmembrane helix</keyword>
<dbReference type="PANTHER" id="PTHR36488">
    <property type="entry name" value="CASP-LIKE PROTEIN 1U1"/>
    <property type="match status" value="1"/>
</dbReference>
<protein>
    <recommendedName>
        <fullName evidence="8">CASP-like protein</fullName>
    </recommendedName>
</protein>
<dbReference type="GO" id="GO:0005886">
    <property type="term" value="C:plasma membrane"/>
    <property type="evidence" value="ECO:0007669"/>
    <property type="project" value="UniProtKB-SubCell"/>
</dbReference>
<dbReference type="Pfam" id="PF04535">
    <property type="entry name" value="CASP_dom"/>
    <property type="match status" value="1"/>
</dbReference>
<feature type="transmembrane region" description="Helical" evidence="8">
    <location>
        <begin position="80"/>
        <end position="103"/>
    </location>
</feature>